<organism evidence="3">
    <name type="scientific">Absidia glauca</name>
    <name type="common">Pin mould</name>
    <dbReference type="NCBI Taxonomy" id="4829"/>
    <lineage>
        <taxon>Eukaryota</taxon>
        <taxon>Fungi</taxon>
        <taxon>Fungi incertae sedis</taxon>
        <taxon>Mucoromycota</taxon>
        <taxon>Mucoromycotina</taxon>
        <taxon>Mucoromycetes</taxon>
        <taxon>Mucorales</taxon>
        <taxon>Cunninghamellaceae</taxon>
        <taxon>Absidia</taxon>
    </lineage>
</organism>
<dbReference type="AlphaFoldDB" id="A0A168T994"/>
<gene>
    <name evidence="3" type="primary">ABSGL_15390.1 scaffold 16614</name>
</gene>
<feature type="domain" description="Phospholipid/glycerol acyltransferase" evidence="2">
    <location>
        <begin position="39"/>
        <end position="243"/>
    </location>
</feature>
<dbReference type="Pfam" id="PF01553">
    <property type="entry name" value="Acyltransferase"/>
    <property type="match status" value="1"/>
</dbReference>
<evidence type="ECO:0000313" key="3">
    <source>
        <dbReference type="EMBL" id="SAM09689.1"/>
    </source>
</evidence>
<feature type="transmembrane region" description="Helical" evidence="1">
    <location>
        <begin position="393"/>
        <end position="417"/>
    </location>
</feature>
<dbReference type="GO" id="GO:0016287">
    <property type="term" value="F:glycerone-phosphate O-acyltransferase activity"/>
    <property type="evidence" value="ECO:0007669"/>
    <property type="project" value="TreeGrafter"/>
</dbReference>
<evidence type="ECO:0000256" key="1">
    <source>
        <dbReference type="SAM" id="Phobius"/>
    </source>
</evidence>
<dbReference type="STRING" id="4829.A0A168T994"/>
<keyword evidence="1" id="KW-0472">Membrane</keyword>
<keyword evidence="4" id="KW-1185">Reference proteome</keyword>
<proteinExistence type="predicted"/>
<dbReference type="PANTHER" id="PTHR31605">
    <property type="entry name" value="GLYCEROL-3-PHOSPHATE O-ACYLTRANSFERASE 1"/>
    <property type="match status" value="1"/>
</dbReference>
<evidence type="ECO:0000259" key="2">
    <source>
        <dbReference type="SMART" id="SM00563"/>
    </source>
</evidence>
<dbReference type="InterPro" id="IPR002123">
    <property type="entry name" value="Plipid/glycerol_acylTrfase"/>
</dbReference>
<sequence length="604" mass="67633">MTLDAYTVLSATFKVVTKIFFREVRTSGVNTVPTDGPCIFIVAPHANQFIDPGMVLISNPRRFCPLMAQSSFKMKIVGTAARLLHSIPVIRPQDLATKGTGTLAPAQEGDQIIKGTDTLFKEQVQPRDLLAISKSVMLPVLEVISDTEIKLKAPLSKEAAAILNQQQGVAFKVTPHVDQAQLFENVHKQLAVGDSILIFPEGGSHDRSELLPLKAGFAIMALGAMAEKENLNVKIVPVGLNYFHPHRFRSRAVVSYGSPIEVSQDLVNKYKQGGDAKRDAIATLLNEGYDGLKSVTTNAPDYDTLMVLAAARRLYKPASERKLRIEQVVDLNRRFLLGYRFFKDDPRYKELERKIKAYNNNLKYFGLHDHQVERTAKTVFSAAPVLIARVIRLFFFILVGFPSLLMNSPTMILAHFITLKKQKQALAGSAVKLAARDVLATWKVIVALVFTPLLYGFYSTLLFGYLYTQHTLQQSLGWSILFFVFQPFFAYLGIRLVETGLELFKSLQPLILAVFEPDAALNLRNMRSRLANDVTDFVNENGPVVLDDFNPDKFDQLEAKKKAAENWTWTGLFDTNKAEMIHNWFDDANLFNLTPPTTDGEDSE</sequence>
<dbReference type="SMART" id="SM00563">
    <property type="entry name" value="PlsC"/>
    <property type="match status" value="1"/>
</dbReference>
<dbReference type="PANTHER" id="PTHR31605:SF0">
    <property type="entry name" value="GLYCEROL-3-PHOSPHATE O-ACYLTRANSFERASE 1"/>
    <property type="match status" value="1"/>
</dbReference>
<dbReference type="InterPro" id="IPR052744">
    <property type="entry name" value="GPAT/DAPAT"/>
</dbReference>
<evidence type="ECO:0000313" key="4">
    <source>
        <dbReference type="Proteomes" id="UP000078561"/>
    </source>
</evidence>
<reference evidence="3" key="1">
    <citation type="submission" date="2016-04" db="EMBL/GenBank/DDBJ databases">
        <authorList>
            <person name="Evans L.H."/>
            <person name="Alamgir A."/>
            <person name="Owens N."/>
            <person name="Weber N.D."/>
            <person name="Virtaneva K."/>
            <person name="Barbian K."/>
            <person name="Babar A."/>
            <person name="Rosenke K."/>
        </authorList>
    </citation>
    <scope>NUCLEOTIDE SEQUENCE [LARGE SCALE GENOMIC DNA]</scope>
    <source>
        <strain evidence="3">CBS 101.48</strain>
    </source>
</reference>
<feature type="transmembrane region" description="Helical" evidence="1">
    <location>
        <begin position="438"/>
        <end position="458"/>
    </location>
</feature>
<keyword evidence="1" id="KW-0812">Transmembrane</keyword>
<keyword evidence="1" id="KW-1133">Transmembrane helix</keyword>
<name>A0A168T994_ABSGL</name>
<dbReference type="OMA" id="DPCIFIV"/>
<dbReference type="SUPFAM" id="SSF69593">
    <property type="entry name" value="Glycerol-3-phosphate (1)-acyltransferase"/>
    <property type="match status" value="1"/>
</dbReference>
<dbReference type="EMBL" id="LT555165">
    <property type="protein sequence ID" value="SAM09689.1"/>
    <property type="molecule type" value="Genomic_DNA"/>
</dbReference>
<protein>
    <recommendedName>
        <fullName evidence="2">Phospholipid/glycerol acyltransferase domain-containing protein</fullName>
    </recommendedName>
</protein>
<accession>A0A168T994</accession>
<dbReference type="GO" id="GO:0004366">
    <property type="term" value="F:glycerol-3-phosphate O-acyltransferase activity"/>
    <property type="evidence" value="ECO:0007669"/>
    <property type="project" value="TreeGrafter"/>
</dbReference>
<feature type="transmembrane region" description="Helical" evidence="1">
    <location>
        <begin position="478"/>
        <end position="497"/>
    </location>
</feature>
<dbReference type="OrthoDB" id="2427554at2759"/>
<dbReference type="InParanoid" id="A0A168T994"/>
<dbReference type="Proteomes" id="UP000078561">
    <property type="component" value="Unassembled WGS sequence"/>
</dbReference>
<dbReference type="GO" id="GO:0008654">
    <property type="term" value="P:phospholipid biosynthetic process"/>
    <property type="evidence" value="ECO:0007669"/>
    <property type="project" value="TreeGrafter"/>
</dbReference>